<evidence type="ECO:0000313" key="2">
    <source>
        <dbReference type="Proteomes" id="UP000828941"/>
    </source>
</evidence>
<reference evidence="1 2" key="1">
    <citation type="journal article" date="2022" name="DNA Res.">
        <title>Chromosomal-level genome assembly of the orchid tree Bauhinia variegata (Leguminosae; Cercidoideae) supports the allotetraploid origin hypothesis of Bauhinia.</title>
        <authorList>
            <person name="Zhong Y."/>
            <person name="Chen Y."/>
            <person name="Zheng D."/>
            <person name="Pang J."/>
            <person name="Liu Y."/>
            <person name="Luo S."/>
            <person name="Meng S."/>
            <person name="Qian L."/>
            <person name="Wei D."/>
            <person name="Dai S."/>
            <person name="Zhou R."/>
        </authorList>
    </citation>
    <scope>NUCLEOTIDE SEQUENCE [LARGE SCALE GENOMIC DNA]</scope>
    <source>
        <strain evidence="1">BV-YZ2020</strain>
    </source>
</reference>
<dbReference type="EMBL" id="CM039439">
    <property type="protein sequence ID" value="KAI4295834.1"/>
    <property type="molecule type" value="Genomic_DNA"/>
</dbReference>
<protein>
    <submittedName>
        <fullName evidence="1">Uncharacterized protein</fullName>
    </submittedName>
</protein>
<keyword evidence="2" id="KW-1185">Reference proteome</keyword>
<accession>A0ACB9KFG2</accession>
<comment type="caution">
    <text evidence="1">The sequence shown here is derived from an EMBL/GenBank/DDBJ whole genome shotgun (WGS) entry which is preliminary data.</text>
</comment>
<evidence type="ECO:0000313" key="1">
    <source>
        <dbReference type="EMBL" id="KAI4295834.1"/>
    </source>
</evidence>
<sequence length="470" mass="51733">MAHPPIPMAVSKFILSLLVSSLAFLSDVAFADPPYNICSTSTSYTNGSLFQKNLNNVLFSLPINASISKSYNVSSGNDPDRVYSLYMCLDYISMESCQSCIATARQDIVKLCPQAEEAVIWEDECQLRYSNRNFFGKVNVTGNIGKDNIQNISAPEKLQSAVNDVLYNITEMAAFNSSANMYATTEAPFEDKTIYALVQCTGDLSAADCSACLKSAIKDIPGCCYASIGARILSRSCYLRYEFYPFYEGATGPTDTSSSNITGKNGASKPWMITGIIALTGLAIIFCCCICCVMNKSRKSGSGNFSHLIELHNTSQRGDYVFHQQSFRRRSDGRSNKFPYIDLSSLSEATRNFSDSNKLGEGGFGPVYKAWHLWNDGKGLDLMDPLLADSCCRDQFLTYMNIGLLCVQEDAYDRPTMSSVVLMLKSESATHGQPERPPFSMGKLNENGSNGQDYEHHSVNGLTISRIVPR</sequence>
<dbReference type="Proteomes" id="UP000828941">
    <property type="component" value="Chromosome 14"/>
</dbReference>
<name>A0ACB9KFG2_BAUVA</name>
<organism evidence="1 2">
    <name type="scientific">Bauhinia variegata</name>
    <name type="common">Purple orchid tree</name>
    <name type="synonym">Phanera variegata</name>
    <dbReference type="NCBI Taxonomy" id="167791"/>
    <lineage>
        <taxon>Eukaryota</taxon>
        <taxon>Viridiplantae</taxon>
        <taxon>Streptophyta</taxon>
        <taxon>Embryophyta</taxon>
        <taxon>Tracheophyta</taxon>
        <taxon>Spermatophyta</taxon>
        <taxon>Magnoliopsida</taxon>
        <taxon>eudicotyledons</taxon>
        <taxon>Gunneridae</taxon>
        <taxon>Pentapetalae</taxon>
        <taxon>rosids</taxon>
        <taxon>fabids</taxon>
        <taxon>Fabales</taxon>
        <taxon>Fabaceae</taxon>
        <taxon>Cercidoideae</taxon>
        <taxon>Cercideae</taxon>
        <taxon>Bauhiniinae</taxon>
        <taxon>Bauhinia</taxon>
    </lineage>
</organism>
<proteinExistence type="predicted"/>
<gene>
    <name evidence="1" type="ORF">L6164_035835</name>
</gene>